<name>A0A9Q9ARY9_9PEZI</name>
<protein>
    <submittedName>
        <fullName evidence="2">Uncharacterized protein</fullName>
    </submittedName>
</protein>
<accession>A0A9Q9ARY9</accession>
<evidence type="ECO:0000313" key="3">
    <source>
        <dbReference type="Proteomes" id="UP001056384"/>
    </source>
</evidence>
<keyword evidence="3" id="KW-1185">Reference proteome</keyword>
<evidence type="ECO:0000313" key="2">
    <source>
        <dbReference type="EMBL" id="USW54020.1"/>
    </source>
</evidence>
<reference evidence="2" key="1">
    <citation type="submission" date="2022-06" db="EMBL/GenBank/DDBJ databases">
        <title>Complete genome sequences of two strains of the flax pathogen Septoria linicola.</title>
        <authorList>
            <person name="Lapalu N."/>
            <person name="Simon A."/>
            <person name="Demenou B."/>
            <person name="Paumier D."/>
            <person name="Guillot M.-P."/>
            <person name="Gout L."/>
            <person name="Valade R."/>
        </authorList>
    </citation>
    <scope>NUCLEOTIDE SEQUENCE</scope>
    <source>
        <strain evidence="2">SE15195</strain>
    </source>
</reference>
<dbReference type="EMBL" id="CP099423">
    <property type="protein sequence ID" value="USW54020.1"/>
    <property type="molecule type" value="Genomic_DNA"/>
</dbReference>
<proteinExistence type="predicted"/>
<organism evidence="2 3">
    <name type="scientific">Septoria linicola</name>
    <dbReference type="NCBI Taxonomy" id="215465"/>
    <lineage>
        <taxon>Eukaryota</taxon>
        <taxon>Fungi</taxon>
        <taxon>Dikarya</taxon>
        <taxon>Ascomycota</taxon>
        <taxon>Pezizomycotina</taxon>
        <taxon>Dothideomycetes</taxon>
        <taxon>Dothideomycetidae</taxon>
        <taxon>Mycosphaerellales</taxon>
        <taxon>Mycosphaerellaceae</taxon>
        <taxon>Septoria</taxon>
    </lineage>
</organism>
<gene>
    <name evidence="2" type="ORF">Slin15195_G073390</name>
</gene>
<feature type="region of interest" description="Disordered" evidence="1">
    <location>
        <begin position="1"/>
        <end position="22"/>
    </location>
</feature>
<dbReference type="Proteomes" id="UP001056384">
    <property type="component" value="Chromosome 6"/>
</dbReference>
<dbReference type="AlphaFoldDB" id="A0A9Q9ARY9"/>
<feature type="compositionally biased region" description="Low complexity" evidence="1">
    <location>
        <begin position="13"/>
        <end position="22"/>
    </location>
</feature>
<sequence length="418" mass="47179">MSPQRSAARLIRTTRTSPSSITSRTARRFFAKEHGPRHPYHDIPHPSESIAKRSFGFVFSHWGSAAAGAAATIIAWQLYELLFADIKPNITVAQADRFAESRADQFRPAFREITPGPTDEVIRALRDVAEQLAAWVPGGREYIDKCFGRMSDIRRSHEMEVNNIARDTYEELRAIACKKGSSSLDRVNETWYILSRRMDQISRLAGDQAQQMLDRHPELREELNGSLDRLRLLGDHLGPGAKKQVDDTFDRVSELVKQGVDLTTGPRLRKLVDEKMRELAGRKEKAWQAAEEQLQPLLDRNPHVQSIFTQNLGILQQGRAKDVVEKARQAVLSGSIGELDRYIKSLTQKSEEASSRCLSSWLTRKPEGSQILSHLQALKSVSEIKSPAAEQIVKVTLLDVSTLLERRAREAAKLEQTR</sequence>
<evidence type="ECO:0000256" key="1">
    <source>
        <dbReference type="SAM" id="MobiDB-lite"/>
    </source>
</evidence>